<dbReference type="InterPro" id="IPR002586">
    <property type="entry name" value="CobQ/CobB/MinD/ParA_Nub-bd_dom"/>
</dbReference>
<proteinExistence type="predicted"/>
<dbReference type="InterPro" id="IPR050625">
    <property type="entry name" value="ParA/MinD_ATPase"/>
</dbReference>
<accession>A0ABV7VCC6</accession>
<dbReference type="InterPro" id="IPR033875">
    <property type="entry name" value="FlhG"/>
</dbReference>
<protein>
    <submittedName>
        <fullName evidence="5">MinD/ParA family protein</fullName>
    </submittedName>
</protein>
<dbReference type="PANTHER" id="PTHR43384:SF4">
    <property type="entry name" value="CELLULOSE BIOSYNTHESIS PROTEIN BCSQ-RELATED"/>
    <property type="match status" value="1"/>
</dbReference>
<evidence type="ECO:0000256" key="2">
    <source>
        <dbReference type="ARBA" id="ARBA00022840"/>
    </source>
</evidence>
<dbReference type="RefSeq" id="WP_379723142.1">
    <property type="nucleotide sequence ID" value="NZ_JBHRYJ010000001.1"/>
</dbReference>
<feature type="domain" description="CobQ/CobB/MinD/ParA nucleotide binding" evidence="4">
    <location>
        <begin position="38"/>
        <end position="254"/>
    </location>
</feature>
<keyword evidence="2" id="KW-0067">ATP-binding</keyword>
<keyword evidence="1" id="KW-0547">Nucleotide-binding</keyword>
<evidence type="ECO:0000313" key="6">
    <source>
        <dbReference type="Proteomes" id="UP001595711"/>
    </source>
</evidence>
<dbReference type="PANTHER" id="PTHR43384">
    <property type="entry name" value="SEPTUM SITE-DETERMINING PROTEIN MIND HOMOLOG, CHLOROPLASTIC-RELATED"/>
    <property type="match status" value="1"/>
</dbReference>
<dbReference type="InterPro" id="IPR027417">
    <property type="entry name" value="P-loop_NTPase"/>
</dbReference>
<dbReference type="Gene3D" id="3.40.50.300">
    <property type="entry name" value="P-loop containing nucleotide triphosphate hydrolases"/>
    <property type="match status" value="1"/>
</dbReference>
<evidence type="ECO:0000256" key="1">
    <source>
        <dbReference type="ARBA" id="ARBA00022741"/>
    </source>
</evidence>
<evidence type="ECO:0000256" key="3">
    <source>
        <dbReference type="SAM" id="MobiDB-lite"/>
    </source>
</evidence>
<keyword evidence="6" id="KW-1185">Reference proteome</keyword>
<evidence type="ECO:0000259" key="4">
    <source>
        <dbReference type="Pfam" id="PF01656"/>
    </source>
</evidence>
<organism evidence="5 6">
    <name type="scientific">Ferrovibrio xuzhouensis</name>
    <dbReference type="NCBI Taxonomy" id="1576914"/>
    <lineage>
        <taxon>Bacteria</taxon>
        <taxon>Pseudomonadati</taxon>
        <taxon>Pseudomonadota</taxon>
        <taxon>Alphaproteobacteria</taxon>
        <taxon>Rhodospirillales</taxon>
        <taxon>Rhodospirillaceae</taxon>
        <taxon>Ferrovibrio</taxon>
    </lineage>
</organism>
<comment type="caution">
    <text evidence="5">The sequence shown here is derived from an EMBL/GenBank/DDBJ whole genome shotgun (WGS) entry which is preliminary data.</text>
</comment>
<dbReference type="PIRSF" id="PIRSF003092">
    <property type="entry name" value="MinD"/>
    <property type="match status" value="1"/>
</dbReference>
<dbReference type="Proteomes" id="UP001595711">
    <property type="component" value="Unassembled WGS sequence"/>
</dbReference>
<dbReference type="InterPro" id="IPR025501">
    <property type="entry name" value="MinD_FleN"/>
</dbReference>
<evidence type="ECO:0000313" key="5">
    <source>
        <dbReference type="EMBL" id="MFC3675140.1"/>
    </source>
</evidence>
<name>A0ABV7VCC6_9PROT</name>
<gene>
    <name evidence="5" type="ORF">ACFOOQ_06280</name>
</gene>
<feature type="compositionally biased region" description="Pro residues" evidence="3">
    <location>
        <begin position="9"/>
        <end position="19"/>
    </location>
</feature>
<sequence length="284" mass="29666">MTMTATLPPANPPATPPAAPTARPTRHPAAALKQPNILAIASGKGGVGKTWLSVTLAHCLARQGQRVLLFDGDIGLANVDIQLGLMPDRDLGSVIAGRFSMADAVMPSEAGFDIIAGKSGSASLSTLDAAALADLRDQLVQLASSYDKLIIDLGAGVDAVVRTFSAAAGVTLVVTNDEPTALTDAYAFIKLARMADRNADVRVVINIAPTTREGERTHAKLAKASENFLKYAPPLAGVIRRDDKVRDAIRNQVPLLTRHPMCEAAEDVEALAAGLARTGQPAHS</sequence>
<reference evidence="6" key="1">
    <citation type="journal article" date="2019" name="Int. J. Syst. Evol. Microbiol.">
        <title>The Global Catalogue of Microorganisms (GCM) 10K type strain sequencing project: providing services to taxonomists for standard genome sequencing and annotation.</title>
        <authorList>
            <consortium name="The Broad Institute Genomics Platform"/>
            <consortium name="The Broad Institute Genome Sequencing Center for Infectious Disease"/>
            <person name="Wu L."/>
            <person name="Ma J."/>
        </authorList>
    </citation>
    <scope>NUCLEOTIDE SEQUENCE [LARGE SCALE GENOMIC DNA]</scope>
    <source>
        <strain evidence="6">KCTC 42182</strain>
    </source>
</reference>
<dbReference type="EMBL" id="JBHRYJ010000001">
    <property type="protein sequence ID" value="MFC3675140.1"/>
    <property type="molecule type" value="Genomic_DNA"/>
</dbReference>
<dbReference type="SUPFAM" id="SSF52540">
    <property type="entry name" value="P-loop containing nucleoside triphosphate hydrolases"/>
    <property type="match status" value="1"/>
</dbReference>
<feature type="region of interest" description="Disordered" evidence="3">
    <location>
        <begin position="1"/>
        <end position="28"/>
    </location>
</feature>
<dbReference type="Pfam" id="PF01656">
    <property type="entry name" value="CbiA"/>
    <property type="match status" value="1"/>
</dbReference>
<dbReference type="CDD" id="cd02038">
    <property type="entry name" value="FlhG-like"/>
    <property type="match status" value="1"/>
</dbReference>